<dbReference type="InterPro" id="IPR036188">
    <property type="entry name" value="FAD/NAD-bd_sf"/>
</dbReference>
<dbReference type="STRING" id="860235.AOZ06_25485"/>
<keyword evidence="5" id="KW-1185">Reference proteome</keyword>
<feature type="domain" description="FAD-binding" evidence="3">
    <location>
        <begin position="11"/>
        <end position="358"/>
    </location>
</feature>
<protein>
    <recommendedName>
        <fullName evidence="3">FAD-binding domain-containing protein</fullName>
    </recommendedName>
</protein>
<dbReference type="Gene3D" id="3.50.50.60">
    <property type="entry name" value="FAD/NAD(P)-binding domain"/>
    <property type="match status" value="2"/>
</dbReference>
<dbReference type="AlphaFoldDB" id="A0A0N9I196"/>
<dbReference type="GO" id="GO:0071949">
    <property type="term" value="F:FAD binding"/>
    <property type="evidence" value="ECO:0007669"/>
    <property type="project" value="InterPro"/>
</dbReference>
<name>A0A0N9I196_9PSEU</name>
<keyword evidence="2" id="KW-0503">Monooxygenase</keyword>
<dbReference type="KEGG" id="kphy:AOZ06_25485"/>
<dbReference type="EMBL" id="CP012752">
    <property type="protein sequence ID" value="ALG09801.1"/>
    <property type="molecule type" value="Genomic_DNA"/>
</dbReference>
<dbReference type="RefSeq" id="WP_054291705.1">
    <property type="nucleotide sequence ID" value="NZ_CP012752.1"/>
</dbReference>
<keyword evidence="1" id="KW-0560">Oxidoreductase</keyword>
<evidence type="ECO:0000313" key="5">
    <source>
        <dbReference type="Proteomes" id="UP000063699"/>
    </source>
</evidence>
<dbReference type="PANTHER" id="PTHR13789:SF309">
    <property type="entry name" value="PUTATIVE (AFU_ORTHOLOGUE AFUA_6G14510)-RELATED"/>
    <property type="match status" value="1"/>
</dbReference>
<dbReference type="SUPFAM" id="SSF51905">
    <property type="entry name" value="FAD/NAD(P)-binding domain"/>
    <property type="match status" value="1"/>
</dbReference>
<gene>
    <name evidence="4" type="ORF">AOZ06_25485</name>
</gene>
<reference evidence="4 5" key="1">
    <citation type="submission" date="2015-07" db="EMBL/GenBank/DDBJ databases">
        <title>Genome sequencing of Kibdelosporangium phytohabitans.</title>
        <authorList>
            <person name="Qin S."/>
            <person name="Xing K."/>
        </authorList>
    </citation>
    <scope>NUCLEOTIDE SEQUENCE [LARGE SCALE GENOMIC DNA]</scope>
    <source>
        <strain evidence="4 5">KLBMP1111</strain>
    </source>
</reference>
<proteinExistence type="predicted"/>
<dbReference type="OrthoDB" id="9769565at2"/>
<accession>A0A0N9I196</accession>
<evidence type="ECO:0000313" key="4">
    <source>
        <dbReference type="EMBL" id="ALG09801.1"/>
    </source>
</evidence>
<dbReference type="InterPro" id="IPR050493">
    <property type="entry name" value="FAD-dep_Monooxygenase_BioMet"/>
</dbReference>
<dbReference type="PANTHER" id="PTHR13789">
    <property type="entry name" value="MONOOXYGENASE"/>
    <property type="match status" value="1"/>
</dbReference>
<dbReference type="Pfam" id="PF01494">
    <property type="entry name" value="FAD_binding_3"/>
    <property type="match status" value="1"/>
</dbReference>
<evidence type="ECO:0000256" key="2">
    <source>
        <dbReference type="ARBA" id="ARBA00023033"/>
    </source>
</evidence>
<sequence length="421" mass="45882">MHNKLRPLRWEADVVIVGGAVGGASTAHALATVGVSSIVLERAADFPELNRGDILQPLSLSLLDNWGVLRHIKAMGGYDLVASGFYHRVHGFLGEWGFEDLAMAHPHQTVLRHTNLHRALYAAFADHGELVSVHRGAQVSSPLFDDSGEVMRGVTGTIGGEPFEATGEVVVAADGPSSRLRRSAGIQFEQRHTYDFEYMMPTCPRPDAPELEHRTMRYVGADGLTMLIPLDGGTEVRVPLQIPIAENSHWRSLQPRELWRRMVERAPVLESASGEIESGLHTYRVHLSHAERYVKGNLCLVGDAAHVVPPTLGQGMNMAMLDADVLAAVIRRSLDGGDIATGLELYDRVRRPANEIVLASSHEQTLAQSATGPAVDEHVLRDFAWLADPARRREVAERVAGLHNKTAGQLGILDAPGGVRQ</sequence>
<dbReference type="InterPro" id="IPR002938">
    <property type="entry name" value="FAD-bd"/>
</dbReference>
<evidence type="ECO:0000256" key="1">
    <source>
        <dbReference type="ARBA" id="ARBA00023002"/>
    </source>
</evidence>
<organism evidence="4 5">
    <name type="scientific">Kibdelosporangium phytohabitans</name>
    <dbReference type="NCBI Taxonomy" id="860235"/>
    <lineage>
        <taxon>Bacteria</taxon>
        <taxon>Bacillati</taxon>
        <taxon>Actinomycetota</taxon>
        <taxon>Actinomycetes</taxon>
        <taxon>Pseudonocardiales</taxon>
        <taxon>Pseudonocardiaceae</taxon>
        <taxon>Kibdelosporangium</taxon>
    </lineage>
</organism>
<dbReference type="GO" id="GO:0004497">
    <property type="term" value="F:monooxygenase activity"/>
    <property type="evidence" value="ECO:0007669"/>
    <property type="project" value="UniProtKB-KW"/>
</dbReference>
<dbReference type="Proteomes" id="UP000063699">
    <property type="component" value="Chromosome"/>
</dbReference>
<evidence type="ECO:0000259" key="3">
    <source>
        <dbReference type="Pfam" id="PF01494"/>
    </source>
</evidence>
<dbReference type="PRINTS" id="PR00420">
    <property type="entry name" value="RNGMNOXGNASE"/>
</dbReference>